<keyword evidence="9" id="KW-1185">Reference proteome</keyword>
<feature type="chain" id="PRO_5041928605" evidence="7">
    <location>
        <begin position="21"/>
        <end position="87"/>
    </location>
</feature>
<dbReference type="PANTHER" id="PTHR16565:SF2">
    <property type="entry name" value="APOLIPOPROTEIN C-I"/>
    <property type="match status" value="1"/>
</dbReference>
<keyword evidence="3" id="KW-0813">Transport</keyword>
<evidence type="ECO:0000256" key="3">
    <source>
        <dbReference type="ARBA" id="ARBA00022448"/>
    </source>
</evidence>
<dbReference type="GO" id="GO:0034361">
    <property type="term" value="C:very-low-density lipoprotein particle"/>
    <property type="evidence" value="ECO:0007669"/>
    <property type="project" value="TreeGrafter"/>
</dbReference>
<dbReference type="EMBL" id="MU551646">
    <property type="protein sequence ID" value="KAI5620546.1"/>
    <property type="molecule type" value="Genomic_DNA"/>
</dbReference>
<evidence type="ECO:0000256" key="7">
    <source>
        <dbReference type="SAM" id="SignalP"/>
    </source>
</evidence>
<dbReference type="Gene3D" id="4.10.260.30">
    <property type="entry name" value="Apolipoprotein C-I"/>
    <property type="match status" value="1"/>
</dbReference>
<evidence type="ECO:0000256" key="4">
    <source>
        <dbReference type="ARBA" id="ARBA00022525"/>
    </source>
</evidence>
<dbReference type="GO" id="GO:0034447">
    <property type="term" value="P:very-low-density lipoprotein particle clearance"/>
    <property type="evidence" value="ECO:0007669"/>
    <property type="project" value="TreeGrafter"/>
</dbReference>
<dbReference type="PANTHER" id="PTHR16565">
    <property type="entry name" value="APOLIPOPROTEIN C-I"/>
    <property type="match status" value="1"/>
</dbReference>
<evidence type="ECO:0000313" key="8">
    <source>
        <dbReference type="EMBL" id="KAI5620546.1"/>
    </source>
</evidence>
<comment type="similarity">
    <text evidence="2">Belongs to the apolipoprotein C1 family.</text>
</comment>
<dbReference type="AlphaFoldDB" id="A0AAD5FL53"/>
<dbReference type="GO" id="GO:0006869">
    <property type="term" value="P:lipid transport"/>
    <property type="evidence" value="ECO:0007669"/>
    <property type="project" value="UniProtKB-KW"/>
</dbReference>
<evidence type="ECO:0000256" key="5">
    <source>
        <dbReference type="ARBA" id="ARBA00022729"/>
    </source>
</evidence>
<protein>
    <submittedName>
        <fullName evidence="8">Apolipoprotein C-I isoform 2</fullName>
    </submittedName>
</protein>
<dbReference type="Proteomes" id="UP001205998">
    <property type="component" value="Unassembled WGS sequence"/>
</dbReference>
<dbReference type="GO" id="GO:0006641">
    <property type="term" value="P:triglyceride metabolic process"/>
    <property type="evidence" value="ECO:0007669"/>
    <property type="project" value="TreeGrafter"/>
</dbReference>
<dbReference type="GO" id="GO:0004859">
    <property type="term" value="F:phospholipase inhibitor activity"/>
    <property type="evidence" value="ECO:0007669"/>
    <property type="project" value="TreeGrafter"/>
</dbReference>
<evidence type="ECO:0000256" key="2">
    <source>
        <dbReference type="ARBA" id="ARBA00009204"/>
    </source>
</evidence>
<keyword evidence="4" id="KW-0964">Secreted</keyword>
<feature type="signal peptide" evidence="7">
    <location>
        <begin position="1"/>
        <end position="20"/>
    </location>
</feature>
<dbReference type="Pfam" id="PF04691">
    <property type="entry name" value="ApoC-I"/>
    <property type="match status" value="1"/>
</dbReference>
<dbReference type="GO" id="GO:0050995">
    <property type="term" value="P:negative regulation of lipid catabolic process"/>
    <property type="evidence" value="ECO:0007669"/>
    <property type="project" value="TreeGrafter"/>
</dbReference>
<dbReference type="InterPro" id="IPR043081">
    <property type="entry name" value="ApoC-1_sf"/>
</dbReference>
<dbReference type="GO" id="GO:0005504">
    <property type="term" value="F:fatty acid binding"/>
    <property type="evidence" value="ECO:0007669"/>
    <property type="project" value="TreeGrafter"/>
</dbReference>
<reference evidence="8" key="1">
    <citation type="submission" date="2018-07" db="EMBL/GenBank/DDBJ databases">
        <title>Comparative genomics of catfishes provides insights into carnivory and benthic adaptation.</title>
        <authorList>
            <person name="Zhang Y."/>
            <person name="Wang D."/>
            <person name="Peng Z."/>
            <person name="Zheng S."/>
            <person name="Shao F."/>
            <person name="Tao W."/>
        </authorList>
    </citation>
    <scope>NUCLEOTIDE SEQUENCE</scope>
    <source>
        <strain evidence="8">Chongqing</strain>
    </source>
</reference>
<dbReference type="GO" id="GO:0032375">
    <property type="term" value="P:negative regulation of cholesterol transport"/>
    <property type="evidence" value="ECO:0007669"/>
    <property type="project" value="TreeGrafter"/>
</dbReference>
<comment type="subcellular location">
    <subcellularLocation>
        <location evidence="1">Secreted</location>
    </subcellularLocation>
</comment>
<proteinExistence type="inferred from homology"/>
<keyword evidence="6" id="KW-0445">Lipid transport</keyword>
<evidence type="ECO:0000256" key="6">
    <source>
        <dbReference type="ARBA" id="ARBA00023055"/>
    </source>
</evidence>
<keyword evidence="5 7" id="KW-0732">Signal</keyword>
<dbReference type="InterPro" id="IPR006781">
    <property type="entry name" value="ApoC-I"/>
</dbReference>
<evidence type="ECO:0000313" key="9">
    <source>
        <dbReference type="Proteomes" id="UP001205998"/>
    </source>
</evidence>
<dbReference type="GO" id="GO:0034364">
    <property type="term" value="C:high-density lipoprotein particle"/>
    <property type="evidence" value="ECO:0007669"/>
    <property type="project" value="TreeGrafter"/>
</dbReference>
<gene>
    <name evidence="8" type="ORF">C0J50_20013</name>
</gene>
<sequence>MKLYLAVATLMLVLLAHSEAVEEPTIEQHFANIQAKLKEFGEDLSEKTTTILKQIENHEITIKTKSWIDEQLGNLKQRFAESFTKQD</sequence>
<dbReference type="GO" id="GO:0042157">
    <property type="term" value="P:lipoprotein metabolic process"/>
    <property type="evidence" value="ECO:0007669"/>
    <property type="project" value="InterPro"/>
</dbReference>
<evidence type="ECO:0000256" key="1">
    <source>
        <dbReference type="ARBA" id="ARBA00004613"/>
    </source>
</evidence>
<name>A0AAD5FL53_SILAS</name>
<comment type="caution">
    <text evidence="8">The sequence shown here is derived from an EMBL/GenBank/DDBJ whole genome shotgun (WGS) entry which is preliminary data.</text>
</comment>
<dbReference type="GO" id="GO:0010916">
    <property type="term" value="P:negative regulation of very-low-density lipoprotein particle clearance"/>
    <property type="evidence" value="ECO:0007669"/>
    <property type="project" value="TreeGrafter"/>
</dbReference>
<organism evidence="8 9">
    <name type="scientific">Silurus asotus</name>
    <name type="common">Amur catfish</name>
    <name type="synonym">Parasilurus asotus</name>
    <dbReference type="NCBI Taxonomy" id="30991"/>
    <lineage>
        <taxon>Eukaryota</taxon>
        <taxon>Metazoa</taxon>
        <taxon>Chordata</taxon>
        <taxon>Craniata</taxon>
        <taxon>Vertebrata</taxon>
        <taxon>Euteleostomi</taxon>
        <taxon>Actinopterygii</taxon>
        <taxon>Neopterygii</taxon>
        <taxon>Teleostei</taxon>
        <taxon>Ostariophysi</taxon>
        <taxon>Siluriformes</taxon>
        <taxon>Siluridae</taxon>
        <taxon>Silurus</taxon>
    </lineage>
</organism>
<accession>A0AAD5FL53</accession>